<keyword evidence="3 6" id="KW-0863">Zinc-finger</keyword>
<evidence type="ECO:0000256" key="5">
    <source>
        <dbReference type="ARBA" id="ARBA00023242"/>
    </source>
</evidence>
<dbReference type="GO" id="GO:0009788">
    <property type="term" value="P:negative regulation of abscisic acid-activated signaling pathway"/>
    <property type="evidence" value="ECO:0007669"/>
    <property type="project" value="InterPro"/>
</dbReference>
<protein>
    <recommendedName>
        <fullName evidence="7">C2H2-type domain-containing protein</fullName>
    </recommendedName>
</protein>
<reference evidence="8 9" key="1">
    <citation type="submission" date="2024-04" db="EMBL/GenBank/DDBJ databases">
        <authorList>
            <person name="Fracassetti M."/>
        </authorList>
    </citation>
    <scope>NUCLEOTIDE SEQUENCE [LARGE SCALE GENOMIC DNA]</scope>
</reference>
<keyword evidence="4" id="KW-0862">Zinc</keyword>
<dbReference type="EMBL" id="OZ034816">
    <property type="protein sequence ID" value="CAL1376806.1"/>
    <property type="molecule type" value="Genomic_DNA"/>
</dbReference>
<gene>
    <name evidence="8" type="ORF">LTRI10_LOCUS18511</name>
</gene>
<dbReference type="PROSITE" id="PS00028">
    <property type="entry name" value="ZINC_FINGER_C2H2_1"/>
    <property type="match status" value="1"/>
</dbReference>
<keyword evidence="2" id="KW-0479">Metal-binding</keyword>
<dbReference type="PANTHER" id="PTHR47287:SF15">
    <property type="entry name" value="ZINC FINGER PROTEIN 3-LIKE"/>
    <property type="match status" value="1"/>
</dbReference>
<evidence type="ECO:0000256" key="6">
    <source>
        <dbReference type="PROSITE-ProRule" id="PRU00042"/>
    </source>
</evidence>
<dbReference type="PROSITE" id="PS50157">
    <property type="entry name" value="ZINC_FINGER_C2H2_2"/>
    <property type="match status" value="1"/>
</dbReference>
<keyword evidence="9" id="KW-1185">Reference proteome</keyword>
<comment type="subcellular location">
    <subcellularLocation>
        <location evidence="1">Nucleus</location>
    </subcellularLocation>
</comment>
<dbReference type="InterPro" id="IPR036236">
    <property type="entry name" value="Znf_C2H2_sf"/>
</dbReference>
<sequence length="255" mass="26873">MDSLLDHDDQHHGDSVVAVTLDLLFSSEDHQPPLNLILPEAASNSSSSSSSDITMTAARDLVATAEEAGEEDPPARVFSCNYCQRKFYSSQALGGHQNAHKRERTLAKRSGGGGGHHQHLIMRAPSSFHHMGSSCLLYPSIASLPLHGRGGGGNNRPAAASVLGIQAHSLIHKPPFAHSNYNRQLFSMGDHQRPAVGKLPPVSSAGRFEVNYGGGYLWGGDGGGGHSSYSSAASPAAAAAAKHDDLQKLDLSLKL</sequence>
<feature type="domain" description="C2H2-type" evidence="7">
    <location>
        <begin position="78"/>
        <end position="105"/>
    </location>
</feature>
<name>A0AAV2DT39_9ROSI</name>
<evidence type="ECO:0000259" key="7">
    <source>
        <dbReference type="PROSITE" id="PS50157"/>
    </source>
</evidence>
<evidence type="ECO:0000256" key="2">
    <source>
        <dbReference type="ARBA" id="ARBA00022723"/>
    </source>
</evidence>
<evidence type="ECO:0000256" key="1">
    <source>
        <dbReference type="ARBA" id="ARBA00004123"/>
    </source>
</evidence>
<evidence type="ECO:0000313" key="8">
    <source>
        <dbReference type="EMBL" id="CAL1376806.1"/>
    </source>
</evidence>
<evidence type="ECO:0000256" key="4">
    <source>
        <dbReference type="ARBA" id="ARBA00022833"/>
    </source>
</evidence>
<evidence type="ECO:0000256" key="3">
    <source>
        <dbReference type="ARBA" id="ARBA00022771"/>
    </source>
</evidence>
<accession>A0AAV2DT39</accession>
<dbReference type="PANTHER" id="PTHR47287">
    <property type="entry name" value="C2H2 AND C2HC ZINC FINGERS SUPERFAMILY PROTEIN"/>
    <property type="match status" value="1"/>
</dbReference>
<proteinExistence type="predicted"/>
<dbReference type="InterPro" id="IPR013087">
    <property type="entry name" value="Znf_C2H2_type"/>
</dbReference>
<dbReference type="InterPro" id="IPR044246">
    <property type="entry name" value="ZFP3-like"/>
</dbReference>
<organism evidence="8 9">
    <name type="scientific">Linum trigynum</name>
    <dbReference type="NCBI Taxonomy" id="586398"/>
    <lineage>
        <taxon>Eukaryota</taxon>
        <taxon>Viridiplantae</taxon>
        <taxon>Streptophyta</taxon>
        <taxon>Embryophyta</taxon>
        <taxon>Tracheophyta</taxon>
        <taxon>Spermatophyta</taxon>
        <taxon>Magnoliopsida</taxon>
        <taxon>eudicotyledons</taxon>
        <taxon>Gunneridae</taxon>
        <taxon>Pentapetalae</taxon>
        <taxon>rosids</taxon>
        <taxon>fabids</taxon>
        <taxon>Malpighiales</taxon>
        <taxon>Linaceae</taxon>
        <taxon>Linum</taxon>
    </lineage>
</organism>
<dbReference type="Proteomes" id="UP001497516">
    <property type="component" value="Chromosome 3"/>
</dbReference>
<dbReference type="SUPFAM" id="SSF57667">
    <property type="entry name" value="beta-beta-alpha zinc fingers"/>
    <property type="match status" value="1"/>
</dbReference>
<dbReference type="GO" id="GO:0008270">
    <property type="term" value="F:zinc ion binding"/>
    <property type="evidence" value="ECO:0007669"/>
    <property type="project" value="UniProtKB-KW"/>
</dbReference>
<evidence type="ECO:0000313" key="9">
    <source>
        <dbReference type="Proteomes" id="UP001497516"/>
    </source>
</evidence>
<dbReference type="GO" id="GO:0005634">
    <property type="term" value="C:nucleus"/>
    <property type="evidence" value="ECO:0007669"/>
    <property type="project" value="UniProtKB-SubCell"/>
</dbReference>
<dbReference type="AlphaFoldDB" id="A0AAV2DT39"/>
<dbReference type="Gene3D" id="3.30.160.60">
    <property type="entry name" value="Classic Zinc Finger"/>
    <property type="match status" value="1"/>
</dbReference>
<keyword evidence="5" id="KW-0539">Nucleus</keyword>